<feature type="transmembrane region" description="Helical" evidence="5">
    <location>
        <begin position="386"/>
        <end position="408"/>
    </location>
</feature>
<comment type="caution">
    <text evidence="7">The sequence shown here is derived from an EMBL/GenBank/DDBJ whole genome shotgun (WGS) entry which is preliminary data.</text>
</comment>
<dbReference type="InterPro" id="IPR036259">
    <property type="entry name" value="MFS_trans_sf"/>
</dbReference>
<dbReference type="GO" id="GO:0005886">
    <property type="term" value="C:plasma membrane"/>
    <property type="evidence" value="ECO:0007669"/>
    <property type="project" value="TreeGrafter"/>
</dbReference>
<dbReference type="Pfam" id="PF07690">
    <property type="entry name" value="MFS_1"/>
    <property type="match status" value="1"/>
</dbReference>
<evidence type="ECO:0000256" key="3">
    <source>
        <dbReference type="ARBA" id="ARBA00022989"/>
    </source>
</evidence>
<evidence type="ECO:0000256" key="5">
    <source>
        <dbReference type="SAM" id="Phobius"/>
    </source>
</evidence>
<feature type="transmembrane region" description="Helical" evidence="5">
    <location>
        <begin position="59"/>
        <end position="82"/>
    </location>
</feature>
<sequence length="459" mass="50060">MHWAYHPHNPFNWPRGKKWMAMLTSCWVTFIVGLNATSMTTAAESISTEFNLSNGTFEYNFFAVTAWNAAAAFVPLVTLPLMDTYGMRYGYVAAYILFTIFVIPQALAPNFATLVVCRAIAGAFGGTLQNCADGLASNMFLHHKDRVFPLTLYTFTLLFGVTMGPVLGAAVEPLGWRWVFWVELILYGACIPLVVLCMKETRGPILREKFMPNEEPSDSPNTSDALHIFQETISRSALLLTTEPTVTSFTVWSAFAFGLVFISTQSIPIVFSGTYNWPSYTDGVIQSSIGIGQIIGLGACLFQNRVYTRSTAYNPESPGIPIPESILHLSIPSTAVGLAGGLFMYGWSTYKTHWIVPAIALGLTGYAIMVIVTAVTIYVTDSYAGFAASAIAAVAFGENIFAAVLPLAAKPMYVRLGYQWASSLLGFVAAALTFAPVVLLWKGRTIRGRSKAIQKMAHS</sequence>
<dbReference type="OrthoDB" id="5403280at2759"/>
<feature type="transmembrane region" description="Helical" evidence="5">
    <location>
        <begin position="354"/>
        <end position="379"/>
    </location>
</feature>
<feature type="transmembrane region" description="Helical" evidence="5">
    <location>
        <begin position="178"/>
        <end position="198"/>
    </location>
</feature>
<dbReference type="VEuPathDB" id="FungiDB:EYZ11_000439"/>
<feature type="transmembrane region" description="Helical" evidence="5">
    <location>
        <begin position="283"/>
        <end position="304"/>
    </location>
</feature>
<evidence type="ECO:0000256" key="1">
    <source>
        <dbReference type="ARBA" id="ARBA00004141"/>
    </source>
</evidence>
<feature type="transmembrane region" description="Helical" evidence="5">
    <location>
        <begin position="420"/>
        <end position="441"/>
    </location>
</feature>
<evidence type="ECO:0000256" key="2">
    <source>
        <dbReference type="ARBA" id="ARBA00022692"/>
    </source>
</evidence>
<dbReference type="InterPro" id="IPR020846">
    <property type="entry name" value="MFS_dom"/>
</dbReference>
<keyword evidence="4 5" id="KW-0472">Membrane</keyword>
<reference evidence="7 8" key="1">
    <citation type="submission" date="2019-08" db="EMBL/GenBank/DDBJ databases">
        <title>The genome sequence of a newly discovered highly antifungal drug resistant Aspergillus species, Aspergillus tanneri NIH 1004.</title>
        <authorList>
            <person name="Mounaud S."/>
            <person name="Singh I."/>
            <person name="Joardar V."/>
            <person name="Pakala S."/>
            <person name="Pakala S."/>
            <person name="Venepally P."/>
            <person name="Chung J.K."/>
            <person name="Losada L."/>
            <person name="Nierman W.C."/>
        </authorList>
    </citation>
    <scope>NUCLEOTIDE SEQUENCE [LARGE SCALE GENOMIC DNA]</scope>
    <source>
        <strain evidence="7 8">NIH1004</strain>
    </source>
</reference>
<feature type="transmembrane region" description="Helical" evidence="5">
    <location>
        <begin position="325"/>
        <end position="348"/>
    </location>
</feature>
<feature type="domain" description="Major facilitator superfamily (MFS) profile" evidence="6">
    <location>
        <begin position="21"/>
        <end position="446"/>
    </location>
</feature>
<dbReference type="EMBL" id="QUQM01000007">
    <property type="protein sequence ID" value="KAA8645398.1"/>
    <property type="molecule type" value="Genomic_DNA"/>
</dbReference>
<comment type="subcellular location">
    <subcellularLocation>
        <location evidence="1">Membrane</location>
        <topology evidence="1">Multi-pass membrane protein</topology>
    </subcellularLocation>
</comment>
<dbReference type="GeneID" id="54329519"/>
<dbReference type="PROSITE" id="PS50850">
    <property type="entry name" value="MFS"/>
    <property type="match status" value="1"/>
</dbReference>
<protein>
    <recommendedName>
        <fullName evidence="6">Major facilitator superfamily (MFS) profile domain-containing protein</fullName>
    </recommendedName>
</protein>
<proteinExistence type="predicted"/>
<dbReference type="AlphaFoldDB" id="A0A5M9MEJ1"/>
<dbReference type="SUPFAM" id="SSF103473">
    <property type="entry name" value="MFS general substrate transporter"/>
    <property type="match status" value="1"/>
</dbReference>
<gene>
    <name evidence="7" type="ORF">ATNIH1004_006817</name>
</gene>
<evidence type="ECO:0000256" key="4">
    <source>
        <dbReference type="ARBA" id="ARBA00023136"/>
    </source>
</evidence>
<feature type="transmembrane region" description="Helical" evidence="5">
    <location>
        <begin position="147"/>
        <end position="166"/>
    </location>
</feature>
<dbReference type="PANTHER" id="PTHR23502:SF52">
    <property type="entry name" value="MULTIDRUG TRANSPORTER, PUTATIVE (AFU_ORTHOLOGUE AFUA_2G17730)-RELATED"/>
    <property type="match status" value="1"/>
</dbReference>
<keyword evidence="2 5" id="KW-0812">Transmembrane</keyword>
<evidence type="ECO:0000313" key="8">
    <source>
        <dbReference type="Proteomes" id="UP000324241"/>
    </source>
</evidence>
<accession>A0A5M9MEJ1</accession>
<evidence type="ECO:0000259" key="6">
    <source>
        <dbReference type="PROSITE" id="PS50850"/>
    </source>
</evidence>
<dbReference type="RefSeq" id="XP_033424759.1">
    <property type="nucleotide sequence ID" value="XM_033571444.1"/>
</dbReference>
<dbReference type="Gene3D" id="1.20.1250.20">
    <property type="entry name" value="MFS general substrate transporter like domains"/>
    <property type="match status" value="1"/>
</dbReference>
<evidence type="ECO:0000313" key="7">
    <source>
        <dbReference type="EMBL" id="KAA8645398.1"/>
    </source>
</evidence>
<organism evidence="7 8">
    <name type="scientific">Aspergillus tanneri</name>
    <dbReference type="NCBI Taxonomy" id="1220188"/>
    <lineage>
        <taxon>Eukaryota</taxon>
        <taxon>Fungi</taxon>
        <taxon>Dikarya</taxon>
        <taxon>Ascomycota</taxon>
        <taxon>Pezizomycotina</taxon>
        <taxon>Eurotiomycetes</taxon>
        <taxon>Eurotiomycetidae</taxon>
        <taxon>Eurotiales</taxon>
        <taxon>Aspergillaceae</taxon>
        <taxon>Aspergillus</taxon>
        <taxon>Aspergillus subgen. Circumdati</taxon>
    </lineage>
</organism>
<keyword evidence="3 5" id="KW-1133">Transmembrane helix</keyword>
<dbReference type="InterPro" id="IPR011701">
    <property type="entry name" value="MFS"/>
</dbReference>
<dbReference type="PANTHER" id="PTHR23502">
    <property type="entry name" value="MAJOR FACILITATOR SUPERFAMILY"/>
    <property type="match status" value="1"/>
</dbReference>
<feature type="transmembrane region" description="Helical" evidence="5">
    <location>
        <begin position="249"/>
        <end position="271"/>
    </location>
</feature>
<feature type="transmembrane region" description="Helical" evidence="5">
    <location>
        <begin position="89"/>
        <end position="107"/>
    </location>
</feature>
<name>A0A5M9MEJ1_9EURO</name>
<dbReference type="Proteomes" id="UP000324241">
    <property type="component" value="Unassembled WGS sequence"/>
</dbReference>
<dbReference type="GO" id="GO:0022857">
    <property type="term" value="F:transmembrane transporter activity"/>
    <property type="evidence" value="ECO:0007669"/>
    <property type="project" value="InterPro"/>
</dbReference>